<dbReference type="GO" id="GO:0008270">
    <property type="term" value="F:zinc ion binding"/>
    <property type="evidence" value="ECO:0007669"/>
    <property type="project" value="UniProtKB-KW"/>
</dbReference>
<name>A8PE92_COPC7</name>
<evidence type="ECO:0000259" key="5">
    <source>
        <dbReference type="PROSITE" id="PS50865"/>
    </source>
</evidence>
<evidence type="ECO:0000256" key="1">
    <source>
        <dbReference type="ARBA" id="ARBA00022723"/>
    </source>
</evidence>
<keyword evidence="1" id="KW-0479">Metal-binding</keyword>
<evidence type="ECO:0000256" key="4">
    <source>
        <dbReference type="PROSITE-ProRule" id="PRU00134"/>
    </source>
</evidence>
<keyword evidence="2 4" id="KW-0863">Zinc-finger</keyword>
<evidence type="ECO:0000256" key="3">
    <source>
        <dbReference type="ARBA" id="ARBA00022833"/>
    </source>
</evidence>
<dbReference type="Pfam" id="PF01753">
    <property type="entry name" value="zf-MYND"/>
    <property type="match status" value="1"/>
</dbReference>
<dbReference type="Gene3D" id="6.10.140.2220">
    <property type="match status" value="1"/>
</dbReference>
<dbReference type="PROSITE" id="PS50865">
    <property type="entry name" value="ZF_MYND_2"/>
    <property type="match status" value="1"/>
</dbReference>
<evidence type="ECO:0000313" key="7">
    <source>
        <dbReference type="Proteomes" id="UP000001861"/>
    </source>
</evidence>
<dbReference type="HOGENOM" id="CLU_024332_0_0_1"/>
<dbReference type="InParanoid" id="A8PE92"/>
<keyword evidence="3" id="KW-0862">Zinc</keyword>
<dbReference type="EMBL" id="AACS02000007">
    <property type="protein sequence ID" value="EAU81072.2"/>
    <property type="molecule type" value="Genomic_DNA"/>
</dbReference>
<feature type="domain" description="MYND-type" evidence="5">
    <location>
        <begin position="448"/>
        <end position="494"/>
    </location>
</feature>
<dbReference type="OrthoDB" id="5231159at2759"/>
<sequence length="705" mass="81289">MSGPRLSEDGLEKLIEAARGGSIPLMQPAVALLKSQYTPALLDAILHHLTPESAQVTADRYRTDHPDYKPDFALRLTCLQGVNMAITVYEEREDVRDEIRVRLQERIAGIASWILVVQFRNPKHLRFQSMVPNGQLKEQFVYYVYMMKNLSDLHPSLREAMVSTPVFLDLLLYFWHAQTAEGDPFVLFTDRKPREECLVVHLFKTFLQLEKEVKPSVTILDRALDGGFCDAWSLVEGAALRAKLCSLNITTLNSNYPENRLVNRCLYLTSLIDICNIFLEHPQFHPITFFEARCFDAFVELNYNIVAHMSPIVSEYWLLELSGECLEQQSSILTMAVSSDYAPIWHVQNIIKGGLLHALFHILRKIDSSKVDHAINNVLRILTAYAIYPKVARQLQVHFNGSIPHQMRCGLAIQKLCGRTWTGFKTCVDFFTKIIQSTRWVRDELSICDNLHHHENFEPRDRYKSKTCAGCTSVAYCSSLCQKEDWKLFHRYECKTARAGYLDLKEFRKQYRHRYRASHLALMIAVYQKNWHWVESETRNIIDGPTARHNVITARLPDPLPEGSDRRFEAIVRRHAGDRSSRLVEGMFLLGREQVWVLAAIKPVGVLRNGLPRFTVINSYLRLVSSRYALLIFLLPTIHTVTKETGHESRLSCMNKNFIQSEIGFVLEKWQSYELDILPDESDHHVCVEPDAISPPRLIDFARRC</sequence>
<dbReference type="Proteomes" id="UP000001861">
    <property type="component" value="Unassembled WGS sequence"/>
</dbReference>
<protein>
    <recommendedName>
        <fullName evidence="5">MYND-type domain-containing protein</fullName>
    </recommendedName>
</protein>
<dbReference type="GeneID" id="6017401"/>
<dbReference type="KEGG" id="cci:CC1G_10363"/>
<comment type="caution">
    <text evidence="6">The sequence shown here is derived from an EMBL/GenBank/DDBJ whole genome shotgun (WGS) entry which is preliminary data.</text>
</comment>
<reference evidence="6 7" key="1">
    <citation type="journal article" date="2010" name="Proc. Natl. Acad. Sci. U.S.A.">
        <title>Insights into evolution of multicellular fungi from the assembled chromosomes of the mushroom Coprinopsis cinerea (Coprinus cinereus).</title>
        <authorList>
            <person name="Stajich J.E."/>
            <person name="Wilke S.K."/>
            <person name="Ahren D."/>
            <person name="Au C.H."/>
            <person name="Birren B.W."/>
            <person name="Borodovsky M."/>
            <person name="Burns C."/>
            <person name="Canback B."/>
            <person name="Casselton L.A."/>
            <person name="Cheng C.K."/>
            <person name="Deng J."/>
            <person name="Dietrich F.S."/>
            <person name="Fargo D.C."/>
            <person name="Farman M.L."/>
            <person name="Gathman A.C."/>
            <person name="Goldberg J."/>
            <person name="Guigo R."/>
            <person name="Hoegger P.J."/>
            <person name="Hooker J.B."/>
            <person name="Huggins A."/>
            <person name="James T.Y."/>
            <person name="Kamada T."/>
            <person name="Kilaru S."/>
            <person name="Kodira C."/>
            <person name="Kues U."/>
            <person name="Kupfer D."/>
            <person name="Kwan H.S."/>
            <person name="Lomsadze A."/>
            <person name="Li W."/>
            <person name="Lilly W.W."/>
            <person name="Ma L.J."/>
            <person name="Mackey A.J."/>
            <person name="Manning G."/>
            <person name="Martin F."/>
            <person name="Muraguchi H."/>
            <person name="Natvig D.O."/>
            <person name="Palmerini H."/>
            <person name="Ramesh M.A."/>
            <person name="Rehmeyer C.J."/>
            <person name="Roe B.A."/>
            <person name="Shenoy N."/>
            <person name="Stanke M."/>
            <person name="Ter-Hovhannisyan V."/>
            <person name="Tunlid A."/>
            <person name="Velagapudi R."/>
            <person name="Vision T.J."/>
            <person name="Zeng Q."/>
            <person name="Zolan M.E."/>
            <person name="Pukkila P.J."/>
        </authorList>
    </citation>
    <scope>NUCLEOTIDE SEQUENCE [LARGE SCALE GENOMIC DNA]</scope>
    <source>
        <strain evidence="7">Okayama-7 / 130 / ATCC MYA-4618 / FGSC 9003</strain>
    </source>
</reference>
<dbReference type="VEuPathDB" id="FungiDB:CC1G_10363"/>
<gene>
    <name evidence="6" type="ORF">CC1G_10363</name>
</gene>
<accession>A8PE92</accession>
<evidence type="ECO:0000313" key="6">
    <source>
        <dbReference type="EMBL" id="EAU81072.2"/>
    </source>
</evidence>
<dbReference type="InterPro" id="IPR002893">
    <property type="entry name" value="Znf_MYND"/>
</dbReference>
<dbReference type="SUPFAM" id="SSF144232">
    <property type="entry name" value="HIT/MYND zinc finger-like"/>
    <property type="match status" value="1"/>
</dbReference>
<organism evidence="6 7">
    <name type="scientific">Coprinopsis cinerea (strain Okayama-7 / 130 / ATCC MYA-4618 / FGSC 9003)</name>
    <name type="common">Inky cap fungus</name>
    <name type="synonym">Hormographiella aspergillata</name>
    <dbReference type="NCBI Taxonomy" id="240176"/>
    <lineage>
        <taxon>Eukaryota</taxon>
        <taxon>Fungi</taxon>
        <taxon>Dikarya</taxon>
        <taxon>Basidiomycota</taxon>
        <taxon>Agaricomycotina</taxon>
        <taxon>Agaricomycetes</taxon>
        <taxon>Agaricomycetidae</taxon>
        <taxon>Agaricales</taxon>
        <taxon>Agaricineae</taxon>
        <taxon>Psathyrellaceae</taxon>
        <taxon>Coprinopsis</taxon>
    </lineage>
</organism>
<proteinExistence type="predicted"/>
<dbReference type="RefSeq" id="XP_001840749.2">
    <property type="nucleotide sequence ID" value="XM_001840697.2"/>
</dbReference>
<dbReference type="AlphaFoldDB" id="A8PE92"/>
<evidence type="ECO:0000256" key="2">
    <source>
        <dbReference type="ARBA" id="ARBA00022771"/>
    </source>
</evidence>
<keyword evidence="7" id="KW-1185">Reference proteome</keyword>